<name>C5LZ86_PERM5</name>
<dbReference type="Pfam" id="PF07942">
    <property type="entry name" value="CARME"/>
    <property type="match status" value="1"/>
</dbReference>
<organism evidence="7">
    <name type="scientific">Perkinsus marinus (strain ATCC 50983 / TXsc)</name>
    <dbReference type="NCBI Taxonomy" id="423536"/>
    <lineage>
        <taxon>Eukaryota</taxon>
        <taxon>Sar</taxon>
        <taxon>Alveolata</taxon>
        <taxon>Perkinsozoa</taxon>
        <taxon>Perkinsea</taxon>
        <taxon>Perkinsida</taxon>
        <taxon>Perkinsidae</taxon>
        <taxon>Perkinsus</taxon>
    </lineage>
</organism>
<dbReference type="GO" id="GO:0032259">
    <property type="term" value="P:methylation"/>
    <property type="evidence" value="ECO:0007669"/>
    <property type="project" value="UniProtKB-KW"/>
</dbReference>
<keyword evidence="4" id="KW-0808">Transferase</keyword>
<comment type="similarity">
    <text evidence="1">Belongs to the carnosine N-methyltransferase family.</text>
</comment>
<keyword evidence="3" id="KW-0489">Methyltransferase</keyword>
<dbReference type="OrthoDB" id="978at2759"/>
<protein>
    <recommendedName>
        <fullName evidence="2">carnosine N-methyltransferase</fullName>
        <ecNumber evidence="2">2.1.1.22</ecNumber>
    </recommendedName>
</protein>
<evidence type="ECO:0000256" key="5">
    <source>
        <dbReference type="ARBA" id="ARBA00022691"/>
    </source>
</evidence>
<evidence type="ECO:0000256" key="3">
    <source>
        <dbReference type="ARBA" id="ARBA00022603"/>
    </source>
</evidence>
<dbReference type="InterPro" id="IPR029063">
    <property type="entry name" value="SAM-dependent_MTases_sf"/>
</dbReference>
<proteinExistence type="inferred from homology"/>
<dbReference type="EMBL" id="GG686856">
    <property type="protein sequence ID" value="EEQ97880.1"/>
    <property type="molecule type" value="Genomic_DNA"/>
</dbReference>
<sequence>MGVSPSVLQAAEQTYASYTADLSVAEVVYAEEVALALAMYQYEAQEEVRRIARSYASLSDYDTQEICRVAGFRSTGEFAIRIAKGIHQNMEFLRQILPMLHEPAQKVNTPLHYRVRLLLSELTRDWAAEGEEEREQSYAPLVKELPSERCRVLVPGCGTGRLMYDVAVLGHDVEANDFDVMKLAAANAVVSGSGPIVIEPYCLDTCNRMKRDDHIRTVTLPDCEIDKNALSRVSVNGFEFTEAYGSAEKHEAFDIVLTAAFVDTAPNVFAYIKTIANVLKPGGRWVNTGPLGWLYDGDRFNAGRDGKFLRRLELSYEELMSAISAKWFDIEVKELVPGCRYCADQKTMLDTDLTFVNFVAIRNSTPVEYE</sequence>
<dbReference type="PANTHER" id="PTHR12303">
    <property type="entry name" value="CARNOSINE N-METHYLTRANSFERASE"/>
    <property type="match status" value="1"/>
</dbReference>
<keyword evidence="7" id="KW-1185">Reference proteome</keyword>
<dbReference type="OMA" id="SAKWFDI"/>
<evidence type="ECO:0000313" key="7">
    <source>
        <dbReference type="Proteomes" id="UP000007800"/>
    </source>
</evidence>
<dbReference type="InterPro" id="IPR012901">
    <property type="entry name" value="CARME"/>
</dbReference>
<dbReference type="SMART" id="SM01296">
    <property type="entry name" value="N2227"/>
    <property type="match status" value="1"/>
</dbReference>
<dbReference type="Gene3D" id="3.40.50.150">
    <property type="entry name" value="Vaccinia Virus protein VP39"/>
    <property type="match status" value="1"/>
</dbReference>
<evidence type="ECO:0000256" key="2">
    <source>
        <dbReference type="ARBA" id="ARBA00012003"/>
    </source>
</evidence>
<reference evidence="6 7" key="1">
    <citation type="submission" date="2008-07" db="EMBL/GenBank/DDBJ databases">
        <authorList>
            <person name="El-Sayed N."/>
            <person name="Caler E."/>
            <person name="Inman J."/>
            <person name="Amedeo P."/>
            <person name="Hass B."/>
            <person name="Wortman J."/>
        </authorList>
    </citation>
    <scope>NUCLEOTIDE SEQUENCE [LARGE SCALE GENOMIC DNA]</scope>
    <source>
        <strain evidence="7">ATCC 50983 / TXsc</strain>
    </source>
</reference>
<dbReference type="Proteomes" id="UP000007800">
    <property type="component" value="Unassembled WGS sequence"/>
</dbReference>
<dbReference type="PANTHER" id="PTHR12303:SF6">
    <property type="entry name" value="CARNOSINE N-METHYLTRANSFERASE"/>
    <property type="match status" value="1"/>
</dbReference>
<evidence type="ECO:0000313" key="6">
    <source>
        <dbReference type="EMBL" id="EEQ97880.1"/>
    </source>
</evidence>
<accession>C5LZ86</accession>
<dbReference type="GeneID" id="9037617"/>
<dbReference type="GO" id="GO:0030735">
    <property type="term" value="F:carnosine N-methyltransferase activity"/>
    <property type="evidence" value="ECO:0007669"/>
    <property type="project" value="UniProtKB-EC"/>
</dbReference>
<dbReference type="InParanoid" id="C5LZ86"/>
<dbReference type="EC" id="2.1.1.22" evidence="2"/>
<evidence type="ECO:0000256" key="4">
    <source>
        <dbReference type="ARBA" id="ARBA00022679"/>
    </source>
</evidence>
<keyword evidence="5" id="KW-0949">S-adenosyl-L-methionine</keyword>
<dbReference type="SUPFAM" id="SSF53335">
    <property type="entry name" value="S-adenosyl-L-methionine-dependent methyltransferases"/>
    <property type="match status" value="1"/>
</dbReference>
<gene>
    <name evidence="6" type="ORF">Pmar_PMAR025501</name>
</gene>
<dbReference type="RefSeq" id="XP_002765163.1">
    <property type="nucleotide sequence ID" value="XM_002765117.1"/>
</dbReference>
<evidence type="ECO:0000256" key="1">
    <source>
        <dbReference type="ARBA" id="ARBA00010086"/>
    </source>
</evidence>
<dbReference type="AlphaFoldDB" id="C5LZ86"/>